<dbReference type="InterPro" id="IPR002110">
    <property type="entry name" value="Ankyrin_rpt"/>
</dbReference>
<name>A0A412LR12_PHOVU</name>
<evidence type="ECO:0000313" key="4">
    <source>
        <dbReference type="Proteomes" id="UP000441522"/>
    </source>
</evidence>
<proteinExistence type="predicted"/>
<keyword evidence="1" id="KW-0677">Repeat</keyword>
<dbReference type="PANTHER" id="PTHR24198:SF165">
    <property type="entry name" value="ANKYRIN REPEAT-CONTAINING PROTEIN-RELATED"/>
    <property type="match status" value="1"/>
</dbReference>
<reference evidence="3 4" key="1">
    <citation type="journal article" date="2019" name="Nat. Med.">
        <title>A library of human gut bacterial isolates paired with longitudinal multiomics data enables mechanistic microbiome research.</title>
        <authorList>
            <person name="Poyet M."/>
            <person name="Groussin M."/>
            <person name="Gibbons S.M."/>
            <person name="Avila-Pacheco J."/>
            <person name="Jiang X."/>
            <person name="Kearney S.M."/>
            <person name="Perrotta A.R."/>
            <person name="Berdy B."/>
            <person name="Zhao S."/>
            <person name="Lieberman T.D."/>
            <person name="Swanson P.K."/>
            <person name="Smith M."/>
            <person name="Roesemann S."/>
            <person name="Alexander J.E."/>
            <person name="Rich S.A."/>
            <person name="Livny J."/>
            <person name="Vlamakis H."/>
            <person name="Clish C."/>
            <person name="Bullock K."/>
            <person name="Deik A."/>
            <person name="Scott J."/>
            <person name="Pierce K.A."/>
            <person name="Xavier R.J."/>
            <person name="Alm E.J."/>
        </authorList>
    </citation>
    <scope>NUCLEOTIDE SEQUENCE [LARGE SCALE GENOMIC DNA]</scope>
    <source>
        <strain evidence="3 4">BIOML-A5</strain>
    </source>
</reference>
<dbReference type="InterPro" id="IPR036770">
    <property type="entry name" value="Ankyrin_rpt-contain_sf"/>
</dbReference>
<dbReference type="SUPFAM" id="SSF48403">
    <property type="entry name" value="Ankyrin repeat"/>
    <property type="match status" value="2"/>
</dbReference>
<evidence type="ECO:0000256" key="2">
    <source>
        <dbReference type="ARBA" id="ARBA00023043"/>
    </source>
</evidence>
<sequence>MTCKDIYYYHASGAEEVVLLEAYRDVPLDNRDEIHDGNTALHIACYFTNIKAVDILLERGADVNVKNDKGDTPLCVLARRNPCSDDAVFADIAKLLLSNGAKVPRSGKETTALIEAVRNRHFLMADVMLMSGGRMDSSDRNGDNVLHMLCRCAGLIASDIKSRERRIADFAERWYSDKSKQETYDELESLQESDRQCSHTARLILESGQIDPEEKNHSGKIPFDIAAEGGARRIGALLSGQDPEIDGLAGLIGGLDIFQALWNKDEAALDALLRSGTDMQILCEDEKMYDFYGKSPLGCALIWENFLAAEMLLRGGIDPNFKDTEERTAFAVWMNKRNHGAGNKEQCLHFLQCLTECGWNPEEPADKEGNTALSVACRGAGHESGVWAIRYLVENGADVNAANMQGQTPAMNLYGGCFWNGHIPRITALPRSYPYGGRVCTEDDVEVLELLLEAGADINAKDQWGNTLLHYIAGSSTRGTKEAAALVMDFGTPDVNAVNNEGKTALDIAVEKNDEALVKFLLKYN</sequence>
<accession>A0A412LR12</accession>
<dbReference type="Gene3D" id="1.25.40.20">
    <property type="entry name" value="Ankyrin repeat-containing domain"/>
    <property type="match status" value="5"/>
</dbReference>
<dbReference type="PROSITE" id="PS50297">
    <property type="entry name" value="ANK_REP_REGION"/>
    <property type="match status" value="3"/>
</dbReference>
<dbReference type="Pfam" id="PF12796">
    <property type="entry name" value="Ank_2"/>
    <property type="match status" value="2"/>
</dbReference>
<dbReference type="PANTHER" id="PTHR24198">
    <property type="entry name" value="ANKYRIN REPEAT AND PROTEIN KINASE DOMAIN-CONTAINING PROTEIN"/>
    <property type="match status" value="1"/>
</dbReference>
<keyword evidence="2" id="KW-0040">ANK repeat</keyword>
<dbReference type="SMART" id="SM00248">
    <property type="entry name" value="ANK"/>
    <property type="match status" value="8"/>
</dbReference>
<dbReference type="Proteomes" id="UP000441522">
    <property type="component" value="Unassembled WGS sequence"/>
</dbReference>
<dbReference type="Pfam" id="PF00023">
    <property type="entry name" value="Ank"/>
    <property type="match status" value="1"/>
</dbReference>
<dbReference type="PRINTS" id="PR01415">
    <property type="entry name" value="ANKYRIN"/>
</dbReference>
<evidence type="ECO:0000313" key="3">
    <source>
        <dbReference type="EMBL" id="KAB3852251.1"/>
    </source>
</evidence>
<comment type="caution">
    <text evidence="3">The sequence shown here is derived from an EMBL/GenBank/DDBJ whole genome shotgun (WGS) entry which is preliminary data.</text>
</comment>
<dbReference type="RefSeq" id="WP_117916594.1">
    <property type="nucleotide sequence ID" value="NZ_JAHPXN010000050.1"/>
</dbReference>
<dbReference type="AlphaFoldDB" id="A0A412LR12"/>
<organism evidence="3 4">
    <name type="scientific">Phocaeicola vulgatus</name>
    <name type="common">Bacteroides vulgatus</name>
    <dbReference type="NCBI Taxonomy" id="821"/>
    <lineage>
        <taxon>Bacteria</taxon>
        <taxon>Pseudomonadati</taxon>
        <taxon>Bacteroidota</taxon>
        <taxon>Bacteroidia</taxon>
        <taxon>Bacteroidales</taxon>
        <taxon>Bacteroidaceae</taxon>
        <taxon>Phocaeicola</taxon>
    </lineage>
</organism>
<gene>
    <name evidence="3" type="ORF">GAS29_19850</name>
</gene>
<dbReference type="EMBL" id="WCWW01000065">
    <property type="protein sequence ID" value="KAB3852251.1"/>
    <property type="molecule type" value="Genomic_DNA"/>
</dbReference>
<protein>
    <submittedName>
        <fullName evidence="3">Ankyrin repeat domain-containing protein</fullName>
    </submittedName>
</protein>
<dbReference type="PROSITE" id="PS50088">
    <property type="entry name" value="ANK_REPEAT"/>
    <property type="match status" value="4"/>
</dbReference>
<evidence type="ECO:0000256" key="1">
    <source>
        <dbReference type="ARBA" id="ARBA00022737"/>
    </source>
</evidence>